<dbReference type="InterPro" id="IPR018797">
    <property type="entry name" value="FAM98"/>
</dbReference>
<comment type="similarity">
    <text evidence="1">Belongs to the FAM98 family.</text>
</comment>
<organism evidence="4 5">
    <name type="scientific">Esox lucius</name>
    <name type="common">Northern pike</name>
    <dbReference type="NCBI Taxonomy" id="8010"/>
    <lineage>
        <taxon>Eukaryota</taxon>
        <taxon>Metazoa</taxon>
        <taxon>Chordata</taxon>
        <taxon>Craniata</taxon>
        <taxon>Vertebrata</taxon>
        <taxon>Euteleostomi</taxon>
        <taxon>Actinopterygii</taxon>
        <taxon>Neopterygii</taxon>
        <taxon>Teleostei</taxon>
        <taxon>Protacanthopterygii</taxon>
        <taxon>Esociformes</taxon>
        <taxon>Esocidae</taxon>
        <taxon>Esox</taxon>
    </lineage>
</organism>
<dbReference type="GO" id="GO:0072669">
    <property type="term" value="C:tRNA-splicing ligase complex"/>
    <property type="evidence" value="ECO:0007669"/>
    <property type="project" value="TreeGrafter"/>
</dbReference>
<evidence type="ECO:0000256" key="3">
    <source>
        <dbReference type="SAM" id="SignalP"/>
    </source>
</evidence>
<feature type="signal peptide" evidence="3">
    <location>
        <begin position="1"/>
        <end position="26"/>
    </location>
</feature>
<proteinExistence type="inferred from homology"/>
<feature type="compositionally biased region" description="Gly residues" evidence="2">
    <location>
        <begin position="232"/>
        <end position="258"/>
    </location>
</feature>
<dbReference type="PANTHER" id="PTHR31353">
    <property type="entry name" value="FAM98"/>
    <property type="match status" value="1"/>
</dbReference>
<dbReference type="Pfam" id="PF10239">
    <property type="entry name" value="DUF2465"/>
    <property type="match status" value="1"/>
</dbReference>
<sequence>MVLLVCRSSAMFLFLNLYHYSTVFLGSELQAAQIIKSKSVQDKEQKDRNIFQDICETLNLPEPKDQGVAELFSTIEKKTNALLQELPKDHIGNPVLKHSLEIKQWERLEKINKLLSSEYECRRRMLIKRLDVTVQSFGWSDRAKERVDCMARIYQPKRQSLAQKSSVGIAHLLAARDDICNVVKTSSGSSRENTACAVNKILMGRVPDRGGRPSEIDAPLPEMPAWQKRQEGGGGGSWGGGKGGWRGGFGGGSGGRWGHGGKRGRYHY</sequence>
<feature type="compositionally biased region" description="Basic residues" evidence="2">
    <location>
        <begin position="259"/>
        <end position="268"/>
    </location>
</feature>
<dbReference type="AlphaFoldDB" id="A0AAY5K0Q7"/>
<name>A0AAY5K0Q7_ESOLU</name>
<protein>
    <submittedName>
        <fullName evidence="4">Family with sequence similarity 98 member B</fullName>
    </submittedName>
</protein>
<dbReference type="PANTHER" id="PTHR31353:SF11">
    <property type="entry name" value="PROTEIN FAM98B"/>
    <property type="match status" value="1"/>
</dbReference>
<dbReference type="GeneTree" id="ENSGT00440000037341"/>
<reference evidence="4 5" key="1">
    <citation type="submission" date="2020-02" db="EMBL/GenBank/DDBJ databases">
        <title>Esox lucius (northern pike) genome, fEsoLuc1, primary haplotype.</title>
        <authorList>
            <person name="Myers G."/>
            <person name="Karagic N."/>
            <person name="Meyer A."/>
            <person name="Pippel M."/>
            <person name="Reichard M."/>
            <person name="Winkler S."/>
            <person name="Tracey A."/>
            <person name="Sims Y."/>
            <person name="Howe K."/>
            <person name="Rhie A."/>
            <person name="Formenti G."/>
            <person name="Durbin R."/>
            <person name="Fedrigo O."/>
            <person name="Jarvis E.D."/>
        </authorList>
    </citation>
    <scope>NUCLEOTIDE SEQUENCE [LARGE SCALE GENOMIC DNA]</scope>
</reference>
<feature type="chain" id="PRO_5044193755" evidence="3">
    <location>
        <begin position="27"/>
        <end position="268"/>
    </location>
</feature>
<evidence type="ECO:0000313" key="5">
    <source>
        <dbReference type="Proteomes" id="UP000265140"/>
    </source>
</evidence>
<evidence type="ECO:0000256" key="1">
    <source>
        <dbReference type="ARBA" id="ARBA00007218"/>
    </source>
</evidence>
<keyword evidence="3" id="KW-0732">Signal</keyword>
<accession>A0AAY5K0Q7</accession>
<dbReference type="Proteomes" id="UP000265140">
    <property type="component" value="Chromosome 15"/>
</dbReference>
<reference evidence="4" key="2">
    <citation type="submission" date="2025-08" db="UniProtKB">
        <authorList>
            <consortium name="Ensembl"/>
        </authorList>
    </citation>
    <scope>IDENTIFICATION</scope>
</reference>
<keyword evidence="5" id="KW-1185">Reference proteome</keyword>
<feature type="region of interest" description="Disordered" evidence="2">
    <location>
        <begin position="207"/>
        <end position="268"/>
    </location>
</feature>
<evidence type="ECO:0000313" key="4">
    <source>
        <dbReference type="Ensembl" id="ENSELUP00000082619.1"/>
    </source>
</evidence>
<reference evidence="4" key="3">
    <citation type="submission" date="2025-09" db="UniProtKB">
        <authorList>
            <consortium name="Ensembl"/>
        </authorList>
    </citation>
    <scope>IDENTIFICATION</scope>
</reference>
<evidence type="ECO:0000256" key="2">
    <source>
        <dbReference type="SAM" id="MobiDB-lite"/>
    </source>
</evidence>
<dbReference type="Ensembl" id="ENSELUT00000088393.1">
    <property type="protein sequence ID" value="ENSELUP00000082619.1"/>
    <property type="gene ID" value="ENSELUG00000037015.1"/>
</dbReference>